<name>A0A4R3MMP3_9BACI</name>
<organism evidence="2 3">
    <name type="scientific">Melghiribacillus thermohalophilus</name>
    <dbReference type="NCBI Taxonomy" id="1324956"/>
    <lineage>
        <taxon>Bacteria</taxon>
        <taxon>Bacillati</taxon>
        <taxon>Bacillota</taxon>
        <taxon>Bacilli</taxon>
        <taxon>Bacillales</taxon>
        <taxon>Bacillaceae</taxon>
        <taxon>Melghiribacillus</taxon>
    </lineage>
</organism>
<dbReference type="Pfam" id="PF14089">
    <property type="entry name" value="KbaA"/>
    <property type="match status" value="1"/>
</dbReference>
<gene>
    <name evidence="2" type="ORF">EDD68_13712</name>
</gene>
<dbReference type="AlphaFoldDB" id="A0A4R3MMP3"/>
<dbReference type="GO" id="GO:0045881">
    <property type="term" value="P:positive regulation of sporulation resulting in formation of a cellular spore"/>
    <property type="evidence" value="ECO:0007669"/>
    <property type="project" value="InterPro"/>
</dbReference>
<dbReference type="InterPro" id="IPR024164">
    <property type="entry name" value="KinB-signalling_activ"/>
</dbReference>
<evidence type="ECO:0000256" key="1">
    <source>
        <dbReference type="SAM" id="Phobius"/>
    </source>
</evidence>
<dbReference type="PIRSF" id="PIRSF029886">
    <property type="entry name" value="KBAA"/>
    <property type="match status" value="1"/>
</dbReference>
<dbReference type="SMART" id="SM01251">
    <property type="entry name" value="KbaA"/>
    <property type="match status" value="1"/>
</dbReference>
<protein>
    <submittedName>
        <fullName evidence="2">KinB signaling pathway activation protein</fullName>
    </submittedName>
</protein>
<feature type="transmembrane region" description="Helical" evidence="1">
    <location>
        <begin position="119"/>
        <end position="138"/>
    </location>
</feature>
<feature type="transmembrane region" description="Helical" evidence="1">
    <location>
        <begin position="177"/>
        <end position="196"/>
    </location>
</feature>
<keyword evidence="1" id="KW-0812">Transmembrane</keyword>
<reference evidence="2 3" key="1">
    <citation type="submission" date="2019-03" db="EMBL/GenBank/DDBJ databases">
        <title>Genomic Encyclopedia of Type Strains, Phase IV (KMG-IV): sequencing the most valuable type-strain genomes for metagenomic binning, comparative biology and taxonomic classification.</title>
        <authorList>
            <person name="Goeker M."/>
        </authorList>
    </citation>
    <scope>NUCLEOTIDE SEQUENCE [LARGE SCALE GENOMIC DNA]</scope>
    <source>
        <strain evidence="2 3">DSM 25894</strain>
    </source>
</reference>
<keyword evidence="1" id="KW-0472">Membrane</keyword>
<dbReference type="Proteomes" id="UP000294650">
    <property type="component" value="Unassembled WGS sequence"/>
</dbReference>
<evidence type="ECO:0000313" key="2">
    <source>
        <dbReference type="EMBL" id="TCT15294.1"/>
    </source>
</evidence>
<keyword evidence="3" id="KW-1185">Reference proteome</keyword>
<proteinExistence type="predicted"/>
<feature type="transmembrane region" description="Helical" evidence="1">
    <location>
        <begin position="12"/>
        <end position="35"/>
    </location>
</feature>
<feature type="transmembrane region" description="Helical" evidence="1">
    <location>
        <begin position="150"/>
        <end position="171"/>
    </location>
</feature>
<feature type="transmembrane region" description="Helical" evidence="1">
    <location>
        <begin position="92"/>
        <end position="113"/>
    </location>
</feature>
<evidence type="ECO:0000313" key="3">
    <source>
        <dbReference type="Proteomes" id="UP000294650"/>
    </source>
</evidence>
<dbReference type="EMBL" id="SMAN01000037">
    <property type="protein sequence ID" value="TCT15294.1"/>
    <property type="molecule type" value="Genomic_DNA"/>
</dbReference>
<sequence>MNLGGCKVTTKKWVRLFFTTLFIGGFVTAVVSFFVKPESYTAYLDPFNMWEIFGAIIWFMAMGFTFSVISQMGFFAYLMLNQLGLAMFRSMWNPIQVFLILFTLFDLVYFRYIGAEGNVSLFPYVITALVIFVYGLAVSYVKAKETSQKAFVPALFFMVVITVIEWVPGLRTNDPDWILLMIAALLASNTYQLLILHRLVKTDEDQAETAKQS</sequence>
<accession>A0A4R3MMP3</accession>
<feature type="transmembrane region" description="Helical" evidence="1">
    <location>
        <begin position="55"/>
        <end position="80"/>
    </location>
</feature>
<comment type="caution">
    <text evidence="2">The sequence shown here is derived from an EMBL/GenBank/DDBJ whole genome shotgun (WGS) entry which is preliminary data.</text>
</comment>
<keyword evidence="1" id="KW-1133">Transmembrane helix</keyword>